<keyword evidence="3" id="KW-1185">Reference proteome</keyword>
<dbReference type="InterPro" id="IPR015002">
    <property type="entry name" value="T6SS_Tdi1_C"/>
</dbReference>
<dbReference type="AlphaFoldDB" id="A0A6I2L279"/>
<gene>
    <name evidence="2" type="ORF">GJ699_19980</name>
</gene>
<organism evidence="2 3">
    <name type="scientific">Duganella guangzhouensis</name>
    <dbReference type="NCBI Taxonomy" id="2666084"/>
    <lineage>
        <taxon>Bacteria</taxon>
        <taxon>Pseudomonadati</taxon>
        <taxon>Pseudomonadota</taxon>
        <taxon>Betaproteobacteria</taxon>
        <taxon>Burkholderiales</taxon>
        <taxon>Oxalobacteraceae</taxon>
        <taxon>Telluria group</taxon>
        <taxon>Duganella</taxon>
    </lineage>
</organism>
<accession>A0A6I2L279</accession>
<evidence type="ECO:0000313" key="3">
    <source>
        <dbReference type="Proteomes" id="UP000433309"/>
    </source>
</evidence>
<feature type="domain" description="T6SS immunity protein Tdi1 C-terminal" evidence="1">
    <location>
        <begin position="66"/>
        <end position="138"/>
    </location>
</feature>
<dbReference type="Pfam" id="PF08906">
    <property type="entry name" value="T6SS_Tdi1_C"/>
    <property type="match status" value="1"/>
</dbReference>
<name>A0A6I2L279_9BURK</name>
<dbReference type="RefSeq" id="WP_154379502.1">
    <property type="nucleotide sequence ID" value="NZ_WKJK01000010.1"/>
</dbReference>
<sequence>MTLDDLTVNFAHLKRETLLEDWAWLVGPRKLPILLTASGDAFIQDTDSGAIEILDVASGTTAPVAESLAELQSLLADRDFVGDYFAVQLVGDLRLNGLILKPGQIYSFIKPPLLGGEFVLENVDVADIEVHFSLSGQIARQVLGLPAGGTMCGVKEAETAKAKPRWKFWQ</sequence>
<protein>
    <submittedName>
        <fullName evidence="2">DUF1851 domain-containing protein</fullName>
    </submittedName>
</protein>
<evidence type="ECO:0000313" key="2">
    <source>
        <dbReference type="EMBL" id="MRW92278.1"/>
    </source>
</evidence>
<comment type="caution">
    <text evidence="2">The sequence shown here is derived from an EMBL/GenBank/DDBJ whole genome shotgun (WGS) entry which is preliminary data.</text>
</comment>
<evidence type="ECO:0000259" key="1">
    <source>
        <dbReference type="Pfam" id="PF08906"/>
    </source>
</evidence>
<dbReference type="EMBL" id="WKJK01000010">
    <property type="protein sequence ID" value="MRW92278.1"/>
    <property type="molecule type" value="Genomic_DNA"/>
</dbReference>
<dbReference type="Proteomes" id="UP000433309">
    <property type="component" value="Unassembled WGS sequence"/>
</dbReference>
<reference evidence="2 3" key="1">
    <citation type="submission" date="2019-11" db="EMBL/GenBank/DDBJ databases">
        <title>Novel species isolated from a subtropical stream in China.</title>
        <authorList>
            <person name="Lu H."/>
        </authorList>
    </citation>
    <scope>NUCLEOTIDE SEQUENCE [LARGE SCALE GENOMIC DNA]</scope>
    <source>
        <strain evidence="2 3">FT80W</strain>
    </source>
</reference>
<proteinExistence type="predicted"/>